<accession>A0A150PX54</accession>
<dbReference type="Pfam" id="PF00144">
    <property type="entry name" value="Beta-lactamase"/>
    <property type="match status" value="1"/>
</dbReference>
<dbReference type="Gene3D" id="3.40.710.10">
    <property type="entry name" value="DD-peptidase/beta-lactamase superfamily"/>
    <property type="match status" value="1"/>
</dbReference>
<proteinExistence type="predicted"/>
<organism evidence="2 3">
    <name type="scientific">Sorangium cellulosum</name>
    <name type="common">Polyangium cellulosum</name>
    <dbReference type="NCBI Taxonomy" id="56"/>
    <lineage>
        <taxon>Bacteria</taxon>
        <taxon>Pseudomonadati</taxon>
        <taxon>Myxococcota</taxon>
        <taxon>Polyangia</taxon>
        <taxon>Polyangiales</taxon>
        <taxon>Polyangiaceae</taxon>
        <taxon>Sorangium</taxon>
    </lineage>
</organism>
<feature type="domain" description="Beta-lactamase-related" evidence="1">
    <location>
        <begin position="3"/>
        <end position="265"/>
    </location>
</feature>
<dbReference type="InterPro" id="IPR012338">
    <property type="entry name" value="Beta-lactam/transpept-like"/>
</dbReference>
<dbReference type="InterPro" id="IPR001466">
    <property type="entry name" value="Beta-lactam-related"/>
</dbReference>
<name>A0A150PX54_SORCE</name>
<dbReference type="EMBL" id="JELY01000190">
    <property type="protein sequence ID" value="KYF60066.1"/>
    <property type="molecule type" value="Genomic_DNA"/>
</dbReference>
<feature type="non-terminal residue" evidence="2">
    <location>
        <position position="267"/>
    </location>
</feature>
<comment type="caution">
    <text evidence="2">The sequence shown here is derived from an EMBL/GenBank/DDBJ whole genome shotgun (WGS) entry which is preliminary data.</text>
</comment>
<protein>
    <recommendedName>
        <fullName evidence="1">Beta-lactamase-related domain-containing protein</fullName>
    </recommendedName>
</protein>
<reference evidence="2 3" key="1">
    <citation type="submission" date="2014-02" db="EMBL/GenBank/DDBJ databases">
        <title>The small core and large imbalanced accessory genome model reveals a collaborative survival strategy of Sorangium cellulosum strains in nature.</title>
        <authorList>
            <person name="Han K."/>
            <person name="Peng R."/>
            <person name="Blom J."/>
            <person name="Li Y.-Z."/>
        </authorList>
    </citation>
    <scope>NUCLEOTIDE SEQUENCE [LARGE SCALE GENOMIC DNA]</scope>
    <source>
        <strain evidence="2 3">So0157-25</strain>
    </source>
</reference>
<feature type="non-terminal residue" evidence="2">
    <location>
        <position position="1"/>
    </location>
</feature>
<dbReference type="AlphaFoldDB" id="A0A150PX54"/>
<sequence>APGDPMRADHVLRIGSVTKTYVAAAVLQLAHEGALDLDDPISTWITTYPGADGITVRQLLNHSSGIFDYTEDEELRLAAMADPARAWSPEEIVAAAAAHDPYFAPGAGWHYSSTNYILLGMIIEAATGEGVAGVIRDRLLEPNALSSTSFDGEEPIAGELARGYTGDGTDMTSVIHPSLPWSAGALVASAGDIARWAVALYGGAALDPGSLAEMLAGPVPTGVEGQGYGLGTLVIGREVLGVPAFGHDGGAPGYATMMLYYPEQQAA</sequence>
<dbReference type="Proteomes" id="UP000075420">
    <property type="component" value="Unassembled WGS sequence"/>
</dbReference>
<dbReference type="PANTHER" id="PTHR46825:SF7">
    <property type="entry name" value="D-ALANYL-D-ALANINE CARBOXYPEPTIDASE"/>
    <property type="match status" value="1"/>
</dbReference>
<dbReference type="PANTHER" id="PTHR46825">
    <property type="entry name" value="D-ALANYL-D-ALANINE-CARBOXYPEPTIDASE/ENDOPEPTIDASE AMPH"/>
    <property type="match status" value="1"/>
</dbReference>
<dbReference type="InterPro" id="IPR050491">
    <property type="entry name" value="AmpC-like"/>
</dbReference>
<gene>
    <name evidence="2" type="ORF">BE08_06780</name>
</gene>
<evidence type="ECO:0000313" key="3">
    <source>
        <dbReference type="Proteomes" id="UP000075420"/>
    </source>
</evidence>
<evidence type="ECO:0000259" key="1">
    <source>
        <dbReference type="Pfam" id="PF00144"/>
    </source>
</evidence>
<dbReference type="SUPFAM" id="SSF56601">
    <property type="entry name" value="beta-lactamase/transpeptidase-like"/>
    <property type="match status" value="1"/>
</dbReference>
<evidence type="ECO:0000313" key="2">
    <source>
        <dbReference type="EMBL" id="KYF60066.1"/>
    </source>
</evidence>